<dbReference type="OrthoDB" id="3173029at2759"/>
<dbReference type="HOGENOM" id="CLU_858336_0_0_1"/>
<accession>G4TFF2</accession>
<keyword evidence="1" id="KW-1133">Transmembrane helix</keyword>
<reference evidence="2 3" key="1">
    <citation type="journal article" date="2011" name="PLoS Pathog.">
        <title>Endophytic Life Strategies Decoded by Genome and Transcriptome Analyses of the Mutualistic Root Symbiont Piriformospora indica.</title>
        <authorList>
            <person name="Zuccaro A."/>
            <person name="Lahrmann U."/>
            <person name="Guldener U."/>
            <person name="Langen G."/>
            <person name="Pfiffi S."/>
            <person name="Biedenkopf D."/>
            <person name="Wong P."/>
            <person name="Samans B."/>
            <person name="Grimm C."/>
            <person name="Basiewicz M."/>
            <person name="Murat C."/>
            <person name="Martin F."/>
            <person name="Kogel K.H."/>
        </authorList>
    </citation>
    <scope>NUCLEOTIDE SEQUENCE [LARGE SCALE GENOMIC DNA]</scope>
    <source>
        <strain evidence="2 3">DSM 11827</strain>
    </source>
</reference>
<evidence type="ECO:0000313" key="2">
    <source>
        <dbReference type="EMBL" id="CCA70031.1"/>
    </source>
</evidence>
<evidence type="ECO:0000256" key="1">
    <source>
        <dbReference type="SAM" id="Phobius"/>
    </source>
</evidence>
<proteinExistence type="predicted"/>
<dbReference type="InParanoid" id="G4TFF2"/>
<dbReference type="AlphaFoldDB" id="G4TFF2"/>
<protein>
    <submittedName>
        <fullName evidence="2">Uncharacterized protein</fullName>
    </submittedName>
</protein>
<dbReference type="EMBL" id="CAFZ01000070">
    <property type="protein sequence ID" value="CCA70031.1"/>
    <property type="molecule type" value="Genomic_DNA"/>
</dbReference>
<comment type="caution">
    <text evidence="2">The sequence shown here is derived from an EMBL/GenBank/DDBJ whole genome shotgun (WGS) entry which is preliminary data.</text>
</comment>
<dbReference type="Proteomes" id="UP000007148">
    <property type="component" value="Unassembled WGS sequence"/>
</dbReference>
<keyword evidence="3" id="KW-1185">Reference proteome</keyword>
<feature type="transmembrane region" description="Helical" evidence="1">
    <location>
        <begin position="6"/>
        <end position="28"/>
    </location>
</feature>
<gene>
    <name evidence="2" type="ORF">PIIN_03971</name>
</gene>
<evidence type="ECO:0000313" key="3">
    <source>
        <dbReference type="Proteomes" id="UP000007148"/>
    </source>
</evidence>
<organism evidence="2 3">
    <name type="scientific">Serendipita indica (strain DSM 11827)</name>
    <name type="common">Root endophyte fungus</name>
    <name type="synonym">Piriformospora indica</name>
    <dbReference type="NCBI Taxonomy" id="1109443"/>
    <lineage>
        <taxon>Eukaryota</taxon>
        <taxon>Fungi</taxon>
        <taxon>Dikarya</taxon>
        <taxon>Basidiomycota</taxon>
        <taxon>Agaricomycotina</taxon>
        <taxon>Agaricomycetes</taxon>
        <taxon>Sebacinales</taxon>
        <taxon>Serendipitaceae</taxon>
        <taxon>Serendipita</taxon>
    </lineage>
</organism>
<name>G4TFF2_SERID</name>
<sequence length="379" mass="41396">MSSVGTFIVVFLVVGVLSFLIIPVVMGYMTTRRFTRRFESLVRAGHIDPILVRTDDGETQTSREKTTRNAKVSVASLYETWIDIQSRPVALTAPGECIGDDYAYKPISVSFKTREPETPVSVRNAILTTREQRREAAKMHANLRIAFHQHSQQLAITPSVPLYVQHRNLDVLSDTKSENTSSQAKNGAASTSVNPTATAATVRMCVFILMPSADNPKVQKKRVSTSSSGLAVTSGISSGIQRTSETKEGVQEAKPKVVCEGEVNDNRLREEFDGEGRSQPPPSQGEHILQTQTLLPAGGGGVIPTLAMGVLTSNLEDVSEITKSHTDYTSPSLVSLEHDEEPVALRLEGQRVLYPIMYGARPIVVTTSRPLGYGRSRFV</sequence>
<keyword evidence="1" id="KW-0812">Transmembrane</keyword>
<keyword evidence="1" id="KW-0472">Membrane</keyword>